<evidence type="ECO:0000256" key="2">
    <source>
        <dbReference type="ARBA" id="ARBA00023108"/>
    </source>
</evidence>
<dbReference type="PANTHER" id="PTHR11008">
    <property type="entry name" value="PROTEIN TAKEOUT-LIKE PROTEIN"/>
    <property type="match status" value="1"/>
</dbReference>
<keyword evidence="6" id="KW-1185">Reference proteome</keyword>
<dbReference type="AlphaFoldDB" id="A0A482XB38"/>
<dbReference type="Proteomes" id="UP000291343">
    <property type="component" value="Unassembled WGS sequence"/>
</dbReference>
<keyword evidence="1" id="KW-0732">Signal</keyword>
<evidence type="ECO:0000313" key="5">
    <source>
        <dbReference type="EMBL" id="RZF42956.1"/>
    </source>
</evidence>
<dbReference type="EMBL" id="QKKF02013687">
    <property type="protein sequence ID" value="RZF42956.1"/>
    <property type="molecule type" value="Genomic_DNA"/>
</dbReference>
<dbReference type="OrthoDB" id="8194225at2759"/>
<name>A0A482XB38_LAOST</name>
<evidence type="ECO:0008006" key="7">
    <source>
        <dbReference type="Google" id="ProtNLM"/>
    </source>
</evidence>
<dbReference type="STRING" id="195883.A0A482XB38"/>
<dbReference type="FunCoup" id="A0A482XB38">
    <property type="interactions" value="33"/>
</dbReference>
<protein>
    <recommendedName>
        <fullName evidence="7">Protein takeout</fullName>
    </recommendedName>
</protein>
<dbReference type="SMR" id="A0A482XB38"/>
<dbReference type="InterPro" id="IPR038606">
    <property type="entry name" value="To_sf"/>
</dbReference>
<dbReference type="InterPro" id="IPR010562">
    <property type="entry name" value="Haemolymph_juvenile_hormone-bd"/>
</dbReference>
<reference evidence="5 6" key="1">
    <citation type="journal article" date="2017" name="Gigascience">
        <title>Genome sequence of the small brown planthopper, Laodelphax striatellus.</title>
        <authorList>
            <person name="Zhu J."/>
            <person name="Jiang F."/>
            <person name="Wang X."/>
            <person name="Yang P."/>
            <person name="Bao Y."/>
            <person name="Zhao W."/>
            <person name="Wang W."/>
            <person name="Lu H."/>
            <person name="Wang Q."/>
            <person name="Cui N."/>
            <person name="Li J."/>
            <person name="Chen X."/>
            <person name="Luo L."/>
            <person name="Yu J."/>
            <person name="Kang L."/>
            <person name="Cui F."/>
        </authorList>
    </citation>
    <scope>NUCLEOTIDE SEQUENCE [LARGE SCALE GENOMIC DNA]</scope>
    <source>
        <strain evidence="5">Lst14</strain>
    </source>
</reference>
<feature type="compositionally biased region" description="Acidic residues" evidence="4">
    <location>
        <begin position="55"/>
        <end position="74"/>
    </location>
</feature>
<comment type="caution">
    <text evidence="5">The sequence shown here is derived from an EMBL/GenBank/DDBJ whole genome shotgun (WGS) entry which is preliminary data.</text>
</comment>
<proteinExistence type="inferred from homology"/>
<keyword evidence="2" id="KW-0090">Biological rhythms</keyword>
<evidence type="ECO:0000256" key="3">
    <source>
        <dbReference type="ARBA" id="ARBA00060902"/>
    </source>
</evidence>
<dbReference type="GO" id="GO:0005615">
    <property type="term" value="C:extracellular space"/>
    <property type="evidence" value="ECO:0007669"/>
    <property type="project" value="TreeGrafter"/>
</dbReference>
<dbReference type="SMART" id="SM00700">
    <property type="entry name" value="JHBP"/>
    <property type="match status" value="1"/>
</dbReference>
<gene>
    <name evidence="5" type="ORF">LSTR_LSTR004258</name>
</gene>
<comment type="similarity">
    <text evidence="3">Belongs to the TO family.</text>
</comment>
<dbReference type="Gene3D" id="3.15.10.30">
    <property type="entry name" value="Haemolymph juvenile hormone binding protein"/>
    <property type="match status" value="1"/>
</dbReference>
<evidence type="ECO:0000256" key="1">
    <source>
        <dbReference type="ARBA" id="ARBA00022729"/>
    </source>
</evidence>
<accession>A0A482XB38</accession>
<dbReference type="GO" id="GO:0007623">
    <property type="term" value="P:circadian rhythm"/>
    <property type="evidence" value="ECO:0007669"/>
    <property type="project" value="UniProtKB-ARBA"/>
</dbReference>
<sequence length="351" mass="40966">MTRVEERGREEQRRTLKRIRKQRERIRRKKGEEGGAIRKKKEKLIEYKEERLGVEDEEEKEEEVEEEKEEEVEEEKGRRESESVVKRNNCRFSKNCCRFQTKTCLLALTVFLIHLSFNDVSALKLPPYISPCKKSEPDLDACVVKHGQQAIPKFINGDPKYRVPKLDPLEITELVVNQGTRQIGLSLRLKNTKIYGLRNAKFVKSTTDLVKRHIEWDFTIDWIQILGRYVVSGQVLVLPITGEGAANVTITDLKITYKYDWDLIKKANGKEYMNFTKSEINFENGRTYFKLENLFNGDKTLGDNMNFFLNENWKEVTQELGPAVGEAISEVFRLLLTNIADLVPYEYIYPD</sequence>
<feature type="region of interest" description="Disordered" evidence="4">
    <location>
        <begin position="52"/>
        <end position="80"/>
    </location>
</feature>
<dbReference type="FunFam" id="3.15.10.30:FF:000001">
    <property type="entry name" value="Takeout-like protein 1"/>
    <property type="match status" value="1"/>
</dbReference>
<evidence type="ECO:0000313" key="6">
    <source>
        <dbReference type="Proteomes" id="UP000291343"/>
    </source>
</evidence>
<organism evidence="5 6">
    <name type="scientific">Laodelphax striatellus</name>
    <name type="common">Small brown planthopper</name>
    <name type="synonym">Delphax striatella</name>
    <dbReference type="NCBI Taxonomy" id="195883"/>
    <lineage>
        <taxon>Eukaryota</taxon>
        <taxon>Metazoa</taxon>
        <taxon>Ecdysozoa</taxon>
        <taxon>Arthropoda</taxon>
        <taxon>Hexapoda</taxon>
        <taxon>Insecta</taxon>
        <taxon>Pterygota</taxon>
        <taxon>Neoptera</taxon>
        <taxon>Paraneoptera</taxon>
        <taxon>Hemiptera</taxon>
        <taxon>Auchenorrhyncha</taxon>
        <taxon>Fulgoroidea</taxon>
        <taxon>Delphacidae</taxon>
        <taxon>Criomorphinae</taxon>
        <taxon>Laodelphax</taxon>
    </lineage>
</organism>
<dbReference type="InParanoid" id="A0A482XB38"/>
<dbReference type="Pfam" id="PF06585">
    <property type="entry name" value="JHBP"/>
    <property type="match status" value="1"/>
</dbReference>
<dbReference type="PANTHER" id="PTHR11008:SF32">
    <property type="entry name" value="CIRCADIAN CLOCK-CONTROLLED PROTEIN DAYWAKE-RELATED"/>
    <property type="match status" value="1"/>
</dbReference>
<evidence type="ECO:0000256" key="4">
    <source>
        <dbReference type="SAM" id="MobiDB-lite"/>
    </source>
</evidence>